<gene>
    <name evidence="1" type="ORF">ACE1B6_04255</name>
</gene>
<evidence type="ECO:0000313" key="2">
    <source>
        <dbReference type="Proteomes" id="UP001576776"/>
    </source>
</evidence>
<proteinExistence type="predicted"/>
<evidence type="ECO:0000313" key="1">
    <source>
        <dbReference type="EMBL" id="MFB2934468.1"/>
    </source>
</evidence>
<sequence length="190" mass="22231">MANNGKWASYEAALLQVMGCDYEPYPEYWWWYRFLFIPSFAVPSCLIISGNELAGELHFAVLKEQPSDIFEVVYLSKETDSEDLEILRVRQCREMMELLTNKEVQQFRQHLATIQPMLLPDLKFWGRDGIFIRCWCQESGKKHTFEMSHSNAAQSPKYKLLLSASLQLLKPHITDPILLEYLAKNWLFSS</sequence>
<keyword evidence="2" id="KW-1185">Reference proteome</keyword>
<name>A0ABV4Y8L4_9CYAN</name>
<dbReference type="Proteomes" id="UP001576776">
    <property type="component" value="Unassembled WGS sequence"/>
</dbReference>
<comment type="caution">
    <text evidence="1">The sequence shown here is derived from an EMBL/GenBank/DDBJ whole genome shotgun (WGS) entry which is preliminary data.</text>
</comment>
<dbReference type="RefSeq" id="WP_413255996.1">
    <property type="nucleotide sequence ID" value="NZ_JBHFNS010000019.1"/>
</dbReference>
<accession>A0ABV4Y8L4</accession>
<organism evidence="1 2">
    <name type="scientific">Floridaenema fluviatile BLCC-F154</name>
    <dbReference type="NCBI Taxonomy" id="3153640"/>
    <lineage>
        <taxon>Bacteria</taxon>
        <taxon>Bacillati</taxon>
        <taxon>Cyanobacteriota</taxon>
        <taxon>Cyanophyceae</taxon>
        <taxon>Oscillatoriophycideae</taxon>
        <taxon>Aerosakkonematales</taxon>
        <taxon>Aerosakkonemataceae</taxon>
        <taxon>Floridanema</taxon>
        <taxon>Floridanema fluviatile</taxon>
    </lineage>
</organism>
<reference evidence="1 2" key="1">
    <citation type="submission" date="2024-09" db="EMBL/GenBank/DDBJ databases">
        <title>Floridaenema gen nov. (Aerosakkonemataceae, Aerosakkonematales ord. nov., Cyanobacteria) from benthic tropical and subtropical fresh waters, with the description of four new species.</title>
        <authorList>
            <person name="Moretto J.A."/>
            <person name="Berthold D.E."/>
            <person name="Lefler F.W."/>
            <person name="Huang I.-S."/>
            <person name="Laughinghouse H. IV."/>
        </authorList>
    </citation>
    <scope>NUCLEOTIDE SEQUENCE [LARGE SCALE GENOMIC DNA]</scope>
    <source>
        <strain evidence="1 2">BLCC-F154</strain>
    </source>
</reference>
<protein>
    <submittedName>
        <fullName evidence="1">Uncharacterized protein</fullName>
    </submittedName>
</protein>
<dbReference type="EMBL" id="JBHFNS010000019">
    <property type="protein sequence ID" value="MFB2934468.1"/>
    <property type="molecule type" value="Genomic_DNA"/>
</dbReference>